<keyword evidence="3" id="KW-0832">Ubl conjugation</keyword>
<evidence type="ECO:0000313" key="8">
    <source>
        <dbReference type="Proteomes" id="UP000292052"/>
    </source>
</evidence>
<feature type="region of interest" description="Disordered" evidence="6">
    <location>
        <begin position="1282"/>
        <end position="1322"/>
    </location>
</feature>
<evidence type="ECO:0000256" key="5">
    <source>
        <dbReference type="ARBA" id="ARBA00093456"/>
    </source>
</evidence>
<dbReference type="GO" id="GO:0000793">
    <property type="term" value="C:condensed chromosome"/>
    <property type="evidence" value="ECO:0007669"/>
    <property type="project" value="TreeGrafter"/>
</dbReference>
<feature type="compositionally biased region" description="Basic and acidic residues" evidence="6">
    <location>
        <begin position="1313"/>
        <end position="1322"/>
    </location>
</feature>
<dbReference type="GO" id="GO:0005634">
    <property type="term" value="C:nucleus"/>
    <property type="evidence" value="ECO:0007669"/>
    <property type="project" value="UniProtKB-SubCell"/>
</dbReference>
<comment type="subcellular location">
    <subcellularLocation>
        <location evidence="1">Nucleus</location>
    </subcellularLocation>
</comment>
<evidence type="ECO:0000256" key="6">
    <source>
        <dbReference type="SAM" id="MobiDB-lite"/>
    </source>
</evidence>
<dbReference type="GO" id="GO:1990918">
    <property type="term" value="P:double-strand break repair involved in meiotic recombination"/>
    <property type="evidence" value="ECO:0007669"/>
    <property type="project" value="TreeGrafter"/>
</dbReference>
<evidence type="ECO:0000256" key="1">
    <source>
        <dbReference type="ARBA" id="ARBA00004123"/>
    </source>
</evidence>
<gene>
    <name evidence="7" type="ORF">BDFB_003771</name>
</gene>
<evidence type="ECO:0000256" key="4">
    <source>
        <dbReference type="ARBA" id="ARBA00023242"/>
    </source>
</evidence>
<dbReference type="Proteomes" id="UP000292052">
    <property type="component" value="Unassembled WGS sequence"/>
</dbReference>
<proteinExistence type="inferred from homology"/>
<protein>
    <submittedName>
        <fullName evidence="7">Fanconi anemia group D2 protein</fullName>
    </submittedName>
</protein>
<dbReference type="GO" id="GO:0007129">
    <property type="term" value="P:homologous chromosome pairing at meiosis"/>
    <property type="evidence" value="ECO:0007669"/>
    <property type="project" value="TreeGrafter"/>
</dbReference>
<dbReference type="PANTHER" id="PTHR32086:SF0">
    <property type="entry name" value="FANCONI ANEMIA GROUP D2 PROTEIN"/>
    <property type="match status" value="1"/>
</dbReference>
<dbReference type="Pfam" id="PF14631">
    <property type="entry name" value="FancD2"/>
    <property type="match status" value="2"/>
</dbReference>
<organism evidence="7 8">
    <name type="scientific">Asbolus verrucosus</name>
    <name type="common">Desert ironclad beetle</name>
    <dbReference type="NCBI Taxonomy" id="1661398"/>
    <lineage>
        <taxon>Eukaryota</taxon>
        <taxon>Metazoa</taxon>
        <taxon>Ecdysozoa</taxon>
        <taxon>Arthropoda</taxon>
        <taxon>Hexapoda</taxon>
        <taxon>Insecta</taxon>
        <taxon>Pterygota</taxon>
        <taxon>Neoptera</taxon>
        <taxon>Endopterygota</taxon>
        <taxon>Coleoptera</taxon>
        <taxon>Polyphaga</taxon>
        <taxon>Cucujiformia</taxon>
        <taxon>Tenebrionidae</taxon>
        <taxon>Pimeliinae</taxon>
        <taxon>Asbolus</taxon>
    </lineage>
</organism>
<evidence type="ECO:0000313" key="7">
    <source>
        <dbReference type="EMBL" id="RZC34215.1"/>
    </source>
</evidence>
<keyword evidence="2" id="KW-1017">Isopeptide bond</keyword>
<dbReference type="OrthoDB" id="27031at2759"/>
<evidence type="ECO:0000256" key="2">
    <source>
        <dbReference type="ARBA" id="ARBA00022499"/>
    </source>
</evidence>
<dbReference type="InterPro" id="IPR029448">
    <property type="entry name" value="FANCD2"/>
</dbReference>
<dbReference type="STRING" id="1661398.A0A482VN22"/>
<dbReference type="PANTHER" id="PTHR32086">
    <property type="entry name" value="FANCONI ANEMIA GROUP D2 PROTEIN"/>
    <property type="match status" value="1"/>
</dbReference>
<dbReference type="GO" id="GO:0070182">
    <property type="term" value="F:DNA polymerase binding"/>
    <property type="evidence" value="ECO:0007669"/>
    <property type="project" value="TreeGrafter"/>
</dbReference>
<sequence>MTQANNSVLTCSLQSGVSQSVKNPVTEFFKQTVRNSGIKLASNDDPNILTQEQALVVRDIDKLLEENRSDDCIDKFLKGFKLLIKKEKYLRKALLPTQFRKAGSGNSPESDVNIQQESLFRIFLKVNNLQKEVIEILLDEITSSVTEESQDTSWLRLLLSQLRYLPHIKNAETLTTKLLDIMEIAPYPSQLEILDSIPEVLPDSEYNETAKQLSKMLDNNEELSSAIIDCLNALNLDPEIRAQVQDHILSKVLIGTSIKTFPVFLEFLMTDYKAQNLSATLMKIRNALDTIMASTDKKNKEKESGKIMIFQRLQSLSSTVKTVSESWLNVISSIKVHTDHKPVDLLVLFMLHSSAKLKKRPIEVTFRKRVKEGTFKCSLLEQFFEKYLPQQLLRDYFTSMVEMGSSLLRTSSDVLVVDFASTLFRLLFNYEHTDTIYRQEMLDNLILLAGSTDQKNTTPILNIFVSLLEDITKIQHHTVLLMRFLEKLDTFELKDVKLVFEILCTLTCSDESLSGLKEEIHMIVRKQLSSSKRSLKHRGIVSAVVMAKHVATTTAERSEVEFSDSLASISNLQGDAKEAAAILELTKTSTADNPELLGLYYDQLASMLMKSENLDPHLSAWLHATITEDFQRVFVTETVCADINDLQFSVQYNLNSNVEVDAPLALNIAELTLKSEKSEILILPPHFRLLRLLHFRHENGDLSSIDALLGCGVVLPKMEQRTSLDSDQLKQMVDCIFHSINWFREVVSAFVTQKSKKLRMKVIQRLDNLIELEKLLHECLESIPQYKLPVSYFDVLSQISSRSSSPQKEQTKPKPLKKKLKTREIIEDSTVATTSAAKAPKRASEERSIKFREMDTDIVRLLKYPLVMEEAPPSSEQAYLNINQLNFILGDFVSKLTMLTKGRDLGLSHLNVVAPLSLISDCVMILPNINRHFVAITSQINQSDDAVVKDEIQVGFGLVLESLSLIFSWSGFQHSKRLDLLRNILKAFRPQSSSPLNSVNRLVADLTDRLTNHVDYCLRLSHAVNLIKIMVALHSITPSQEIRTKIAKASGKLLNKRWRGGDSIKNNLANIDILIKSYLSSANIKTICGLVGTLQEQTGELKSKSDTLPMLQSIDKANFYIFYRNLLGCLHDRIKTEIQSLTNSQHLTLWRTTALTMQGLMMVVKVQESKSNLVCFLKKSIAILKIFLSHGIPILEIMLKSKPDQVVEIFKTIQSNTRFLHHLCCYSKLTKSTSLMAYVPQFRLTLETLVYRVKAALVANGCSEAFWMGNLKNRDLQGEDILSQSTVNTTANEEDEEMPDDDDSCEDEEDEGVDKSGSEVFD</sequence>
<dbReference type="GO" id="GO:0036297">
    <property type="term" value="P:interstrand cross-link repair"/>
    <property type="evidence" value="ECO:0007669"/>
    <property type="project" value="TreeGrafter"/>
</dbReference>
<keyword evidence="8" id="KW-1185">Reference proteome</keyword>
<dbReference type="EMBL" id="QDEB01081953">
    <property type="protein sequence ID" value="RZC34215.1"/>
    <property type="molecule type" value="Genomic_DNA"/>
</dbReference>
<feature type="compositionally biased region" description="Polar residues" evidence="6">
    <location>
        <begin position="1282"/>
        <end position="1291"/>
    </location>
</feature>
<keyword evidence="4" id="KW-0539">Nucleus</keyword>
<reference evidence="7 8" key="1">
    <citation type="submission" date="2017-03" db="EMBL/GenBank/DDBJ databases">
        <title>Genome of the blue death feigning beetle - Asbolus verrucosus.</title>
        <authorList>
            <person name="Rider S.D."/>
        </authorList>
    </citation>
    <scope>NUCLEOTIDE SEQUENCE [LARGE SCALE GENOMIC DNA]</scope>
    <source>
        <strain evidence="7">Butters</strain>
        <tissue evidence="7">Head and leg muscle</tissue>
    </source>
</reference>
<comment type="caution">
    <text evidence="7">The sequence shown here is derived from an EMBL/GenBank/DDBJ whole genome shotgun (WGS) entry which is preliminary data.</text>
</comment>
<evidence type="ECO:0000256" key="3">
    <source>
        <dbReference type="ARBA" id="ARBA00022843"/>
    </source>
</evidence>
<dbReference type="GO" id="GO:0031573">
    <property type="term" value="P:mitotic intra-S DNA damage checkpoint signaling"/>
    <property type="evidence" value="ECO:0007669"/>
    <property type="project" value="TreeGrafter"/>
</dbReference>
<comment type="similarity">
    <text evidence="5">Belongs to the Fanconi anemia protein FANCD2 family.</text>
</comment>
<accession>A0A482VN22</accession>
<name>A0A482VN22_ASBVE</name>
<feature type="compositionally biased region" description="Acidic residues" evidence="6">
    <location>
        <begin position="1292"/>
        <end position="1312"/>
    </location>
</feature>